<comment type="caution">
    <text evidence="2">The sequence shown here is derived from an EMBL/GenBank/DDBJ whole genome shotgun (WGS) entry which is preliminary data.</text>
</comment>
<feature type="region of interest" description="Disordered" evidence="1">
    <location>
        <begin position="140"/>
        <end position="247"/>
    </location>
</feature>
<feature type="compositionally biased region" description="Polar residues" evidence="1">
    <location>
        <begin position="100"/>
        <end position="114"/>
    </location>
</feature>
<organism evidence="2 3">
    <name type="scientific">Mycena maculata</name>
    <dbReference type="NCBI Taxonomy" id="230809"/>
    <lineage>
        <taxon>Eukaryota</taxon>
        <taxon>Fungi</taxon>
        <taxon>Dikarya</taxon>
        <taxon>Basidiomycota</taxon>
        <taxon>Agaricomycotina</taxon>
        <taxon>Agaricomycetes</taxon>
        <taxon>Agaricomycetidae</taxon>
        <taxon>Agaricales</taxon>
        <taxon>Marasmiineae</taxon>
        <taxon>Mycenaceae</taxon>
        <taxon>Mycena</taxon>
    </lineage>
</organism>
<feature type="region of interest" description="Disordered" evidence="1">
    <location>
        <begin position="37"/>
        <end position="114"/>
    </location>
</feature>
<dbReference type="AlphaFoldDB" id="A0AAD7ISI4"/>
<sequence length="247" mass="26467">MNSNIAQPLFMHARRPMHLSAPTPNNFQHYLAFPTSTVDELQPNPTPPSSTSLTPDASFGLSASQHLSSAASPFPHPTSMNSNRTLEPPIPSFRSRRSGAPSSVNISQYPSATHSAPDAQCVLSVSAPQTTSQHYLAFPTSTVDEQQPSPRPPLPIPSFSTSRRSGASFSVNVSQCPSATPNATRADQDHRKYIPPPPSMNPATTHPKSSLTLSPSRPPTAQQSNNPKPFPAHQQARLQPVSKTASI</sequence>
<evidence type="ECO:0000313" key="2">
    <source>
        <dbReference type="EMBL" id="KAJ7749564.1"/>
    </source>
</evidence>
<dbReference type="Proteomes" id="UP001215280">
    <property type="component" value="Unassembled WGS sequence"/>
</dbReference>
<evidence type="ECO:0000256" key="1">
    <source>
        <dbReference type="SAM" id="MobiDB-lite"/>
    </source>
</evidence>
<accession>A0AAD7ISI4</accession>
<proteinExistence type="predicted"/>
<protein>
    <submittedName>
        <fullName evidence="2">Uncharacterized protein</fullName>
    </submittedName>
</protein>
<feature type="compositionally biased region" description="Low complexity" evidence="1">
    <location>
        <begin position="49"/>
        <end position="72"/>
    </location>
</feature>
<name>A0AAD7ISI4_9AGAR</name>
<reference evidence="2" key="1">
    <citation type="submission" date="2023-03" db="EMBL/GenBank/DDBJ databases">
        <title>Massive genome expansion in bonnet fungi (Mycena s.s.) driven by repeated elements and novel gene families across ecological guilds.</title>
        <authorList>
            <consortium name="Lawrence Berkeley National Laboratory"/>
            <person name="Harder C.B."/>
            <person name="Miyauchi S."/>
            <person name="Viragh M."/>
            <person name="Kuo A."/>
            <person name="Thoen E."/>
            <person name="Andreopoulos B."/>
            <person name="Lu D."/>
            <person name="Skrede I."/>
            <person name="Drula E."/>
            <person name="Henrissat B."/>
            <person name="Morin E."/>
            <person name="Kohler A."/>
            <person name="Barry K."/>
            <person name="LaButti K."/>
            <person name="Morin E."/>
            <person name="Salamov A."/>
            <person name="Lipzen A."/>
            <person name="Mereny Z."/>
            <person name="Hegedus B."/>
            <person name="Baldrian P."/>
            <person name="Stursova M."/>
            <person name="Weitz H."/>
            <person name="Taylor A."/>
            <person name="Grigoriev I.V."/>
            <person name="Nagy L.G."/>
            <person name="Martin F."/>
            <person name="Kauserud H."/>
        </authorList>
    </citation>
    <scope>NUCLEOTIDE SEQUENCE</scope>
    <source>
        <strain evidence="2">CBHHK188m</strain>
    </source>
</reference>
<dbReference type="EMBL" id="JARJLG010000085">
    <property type="protein sequence ID" value="KAJ7749564.1"/>
    <property type="molecule type" value="Genomic_DNA"/>
</dbReference>
<feature type="compositionally biased region" description="Polar residues" evidence="1">
    <location>
        <begin position="161"/>
        <end position="185"/>
    </location>
</feature>
<keyword evidence="3" id="KW-1185">Reference proteome</keyword>
<evidence type="ECO:0000313" key="3">
    <source>
        <dbReference type="Proteomes" id="UP001215280"/>
    </source>
</evidence>
<gene>
    <name evidence="2" type="ORF">DFH07DRAFT_828898</name>
</gene>